<dbReference type="Gene3D" id="1.10.10.60">
    <property type="entry name" value="Homeodomain-like"/>
    <property type="match status" value="1"/>
</dbReference>
<dbReference type="PRINTS" id="PR00455">
    <property type="entry name" value="HTHTETR"/>
</dbReference>
<dbReference type="PROSITE" id="PS50977">
    <property type="entry name" value="HTH_TETR_2"/>
    <property type="match status" value="1"/>
</dbReference>
<keyword evidence="3" id="KW-0804">Transcription</keyword>
<dbReference type="PANTHER" id="PTHR30055:SF146">
    <property type="entry name" value="HTH-TYPE TRANSCRIPTIONAL DUAL REGULATOR CECR"/>
    <property type="match status" value="1"/>
</dbReference>
<accession>B2DD81</accession>
<evidence type="ECO:0000259" key="5">
    <source>
        <dbReference type="PROSITE" id="PS50977"/>
    </source>
</evidence>
<dbReference type="InterPro" id="IPR039536">
    <property type="entry name" value="TetR_C_Proteobacteria"/>
</dbReference>
<keyword evidence="2 4" id="KW-0238">DNA-binding</keyword>
<evidence type="ECO:0000256" key="4">
    <source>
        <dbReference type="PROSITE-ProRule" id="PRU00335"/>
    </source>
</evidence>
<evidence type="ECO:0000256" key="3">
    <source>
        <dbReference type="ARBA" id="ARBA00023163"/>
    </source>
</evidence>
<evidence type="ECO:0000313" key="6">
    <source>
        <dbReference type="EMBL" id="BAG28270.1"/>
    </source>
</evidence>
<dbReference type="Pfam" id="PF14246">
    <property type="entry name" value="TetR_C_7"/>
    <property type="match status" value="1"/>
</dbReference>
<dbReference type="EMBL" id="AB368180">
    <property type="protein sequence ID" value="BAG28270.1"/>
    <property type="molecule type" value="Genomic_DNA"/>
</dbReference>
<dbReference type="Gene3D" id="1.10.357.10">
    <property type="entry name" value="Tetracycline Repressor, domain 2"/>
    <property type="match status" value="1"/>
</dbReference>
<keyword evidence="1" id="KW-0805">Transcription regulation</keyword>
<dbReference type="InterPro" id="IPR050109">
    <property type="entry name" value="HTH-type_TetR-like_transc_reg"/>
</dbReference>
<name>B2DD81_9BACT</name>
<dbReference type="SUPFAM" id="SSF46689">
    <property type="entry name" value="Homeodomain-like"/>
    <property type="match status" value="1"/>
</dbReference>
<dbReference type="Pfam" id="PF00440">
    <property type="entry name" value="TetR_N"/>
    <property type="match status" value="1"/>
</dbReference>
<dbReference type="GO" id="GO:0000976">
    <property type="term" value="F:transcription cis-regulatory region binding"/>
    <property type="evidence" value="ECO:0007669"/>
    <property type="project" value="TreeGrafter"/>
</dbReference>
<sequence length="202" mass="23177">MKKLAQNKKHKIENILKAALELFQSNGFINTSMDKIAEEAHVTKQTIYRYFESKESLFRAALEAQQLEGSSDFLKPLTLEDPTQALETFAVGFIERHLSEEHLANIRLLVSEGPKVPEITRAFYAMGPRRTKTCLARFFKDRFNIDNAEDEINIFLAILLSMRMPVLIGLHASPPREKIHRHAMKAVKILMKLLDIERTGEI</sequence>
<dbReference type="AlphaFoldDB" id="B2DD81"/>
<feature type="domain" description="HTH tetR-type" evidence="5">
    <location>
        <begin position="9"/>
        <end position="69"/>
    </location>
</feature>
<evidence type="ECO:0000256" key="2">
    <source>
        <dbReference type="ARBA" id="ARBA00023125"/>
    </source>
</evidence>
<protein>
    <submittedName>
        <fullName evidence="6">Transcriptional regulator</fullName>
    </submittedName>
</protein>
<feature type="DNA-binding region" description="H-T-H motif" evidence="4">
    <location>
        <begin position="32"/>
        <end position="51"/>
    </location>
</feature>
<dbReference type="GO" id="GO:0003700">
    <property type="term" value="F:DNA-binding transcription factor activity"/>
    <property type="evidence" value="ECO:0007669"/>
    <property type="project" value="TreeGrafter"/>
</dbReference>
<dbReference type="PANTHER" id="PTHR30055">
    <property type="entry name" value="HTH-TYPE TRANSCRIPTIONAL REGULATOR RUTR"/>
    <property type="match status" value="1"/>
</dbReference>
<dbReference type="InterPro" id="IPR009057">
    <property type="entry name" value="Homeodomain-like_sf"/>
</dbReference>
<dbReference type="InterPro" id="IPR001647">
    <property type="entry name" value="HTH_TetR"/>
</dbReference>
<reference evidence="6" key="1">
    <citation type="journal article" date="2008" name="Appl. Microbiol. Biotechnol.">
        <title>Subtractive hybridization and random arbitrarily primed PCR analyses of a benzoate-assimilating bacterium, Desulfotignum balticum.</title>
        <authorList>
            <person name="Habe H."/>
            <person name="Kobuna A."/>
            <person name="Hosoda A."/>
            <person name="Kouzuma A."/>
            <person name="Yamane H."/>
            <person name="Nojiri H."/>
            <person name="Omori T."/>
            <person name="Watanabe K."/>
        </authorList>
    </citation>
    <scope>NUCLEOTIDE SEQUENCE</scope>
    <source>
        <strain evidence="6">DSM 7044</strain>
    </source>
</reference>
<proteinExistence type="predicted"/>
<dbReference type="FunFam" id="1.10.10.60:FF:000141">
    <property type="entry name" value="TetR family transcriptional regulator"/>
    <property type="match status" value="1"/>
</dbReference>
<evidence type="ECO:0000256" key="1">
    <source>
        <dbReference type="ARBA" id="ARBA00023015"/>
    </source>
</evidence>
<organism evidence="6">
    <name type="scientific">Desulfotignum balticum</name>
    <dbReference type="NCBI Taxonomy" id="115781"/>
    <lineage>
        <taxon>Bacteria</taxon>
        <taxon>Pseudomonadati</taxon>
        <taxon>Thermodesulfobacteriota</taxon>
        <taxon>Desulfobacteria</taxon>
        <taxon>Desulfobacterales</taxon>
        <taxon>Desulfobacteraceae</taxon>
        <taxon>Desulfotignum</taxon>
    </lineage>
</organism>